<evidence type="ECO:0000313" key="5">
    <source>
        <dbReference type="Proteomes" id="UP000428260"/>
    </source>
</evidence>
<dbReference type="EMBL" id="CP046401">
    <property type="protein sequence ID" value="QGY47149.1"/>
    <property type="molecule type" value="Genomic_DNA"/>
</dbReference>
<dbReference type="KEGG" id="mcos:GM418_26840"/>
<sequence length="427" mass="46368">MKTIFFLSLFSFSLVVTAWAQSPQADALVTPKIAGREITVGGKDADVQGFNNQSIQFAVDYVAKTGGVVKLASGTYNIVAPVRLKSNVKLTGSGKETILKRAEGVQTNFTVDADYGELKITVENADDFEVGMKVQVTDADNSSCWNVSTAYITDIVDNVVYIDKGLIRDYRSDKNGLVSNASSVIEVLDAENAEISNLTADGNRDENFFADGCNSAGILILRSQKITVDNVHVKDFNGEGISWQITENITIKNSEISGSGNTGLHPGTGSPFSVIANNDVHNNDQDGLFICWRVYQSKVTGNQFHSNGRFGICTGHKDVDVLFENNHIFDNKSDGVHLRGEREANAPHRNTFVKNIIENNGTNGGGYGFSVNSPAKDLVLEKNSFKNSAGTQKAAIYIHPDGLQPKLIDNNFDKHELGEMVSAKKSE</sequence>
<keyword evidence="5" id="KW-1185">Reference proteome</keyword>
<gene>
    <name evidence="4" type="ORF">GM418_26840</name>
</gene>
<dbReference type="Pfam" id="PF13229">
    <property type="entry name" value="Beta_helix"/>
    <property type="match status" value="1"/>
</dbReference>
<evidence type="ECO:0000259" key="3">
    <source>
        <dbReference type="Pfam" id="PF13229"/>
    </source>
</evidence>
<dbReference type="SUPFAM" id="SSF51126">
    <property type="entry name" value="Pectin lyase-like"/>
    <property type="match status" value="1"/>
</dbReference>
<dbReference type="SMART" id="SM00710">
    <property type="entry name" value="PbH1"/>
    <property type="match status" value="8"/>
</dbReference>
<evidence type="ECO:0000256" key="1">
    <source>
        <dbReference type="ARBA" id="ARBA00022737"/>
    </source>
</evidence>
<organism evidence="4 5">
    <name type="scientific">Maribellus comscasis</name>
    <dbReference type="NCBI Taxonomy" id="2681766"/>
    <lineage>
        <taxon>Bacteria</taxon>
        <taxon>Pseudomonadati</taxon>
        <taxon>Bacteroidota</taxon>
        <taxon>Bacteroidia</taxon>
        <taxon>Marinilabiliales</taxon>
        <taxon>Prolixibacteraceae</taxon>
        <taxon>Maribellus</taxon>
    </lineage>
</organism>
<feature type="domain" description="Right handed beta helix" evidence="3">
    <location>
        <begin position="185"/>
        <end position="352"/>
    </location>
</feature>
<dbReference type="Gene3D" id="2.160.20.10">
    <property type="entry name" value="Single-stranded right-handed beta-helix, Pectin lyase-like"/>
    <property type="match status" value="1"/>
</dbReference>
<proteinExistence type="predicted"/>
<dbReference type="PANTHER" id="PTHR22990">
    <property type="entry name" value="F-BOX ONLY PROTEIN"/>
    <property type="match status" value="1"/>
</dbReference>
<dbReference type="InterPro" id="IPR039448">
    <property type="entry name" value="Beta_helix"/>
</dbReference>
<feature type="signal peptide" evidence="2">
    <location>
        <begin position="1"/>
        <end position="20"/>
    </location>
</feature>
<dbReference type="AlphaFoldDB" id="A0A6I6K0M7"/>
<dbReference type="InterPro" id="IPR011050">
    <property type="entry name" value="Pectin_lyase_fold/virulence"/>
</dbReference>
<evidence type="ECO:0000256" key="2">
    <source>
        <dbReference type="SAM" id="SignalP"/>
    </source>
</evidence>
<accession>A0A6I6K0M7</accession>
<dbReference type="PANTHER" id="PTHR22990:SF15">
    <property type="entry name" value="F-BOX ONLY PROTEIN 10"/>
    <property type="match status" value="1"/>
</dbReference>
<reference evidence="4 5" key="1">
    <citation type="submission" date="2019-11" db="EMBL/GenBank/DDBJ databases">
        <authorList>
            <person name="Zheng R.K."/>
            <person name="Sun C.M."/>
        </authorList>
    </citation>
    <scope>NUCLEOTIDE SEQUENCE [LARGE SCALE GENOMIC DNA]</scope>
    <source>
        <strain evidence="4 5">WC007</strain>
    </source>
</reference>
<dbReference type="InterPro" id="IPR012334">
    <property type="entry name" value="Pectin_lyas_fold"/>
</dbReference>
<dbReference type="InterPro" id="IPR006626">
    <property type="entry name" value="PbH1"/>
</dbReference>
<keyword evidence="1" id="KW-0677">Repeat</keyword>
<evidence type="ECO:0000313" key="4">
    <source>
        <dbReference type="EMBL" id="QGY47149.1"/>
    </source>
</evidence>
<dbReference type="RefSeq" id="WP_158870732.1">
    <property type="nucleotide sequence ID" value="NZ_CP046401.1"/>
</dbReference>
<feature type="chain" id="PRO_5026202631" description="Right handed beta helix domain-containing protein" evidence="2">
    <location>
        <begin position="21"/>
        <end position="427"/>
    </location>
</feature>
<dbReference type="Proteomes" id="UP000428260">
    <property type="component" value="Chromosome"/>
</dbReference>
<protein>
    <recommendedName>
        <fullName evidence="3">Right handed beta helix domain-containing protein</fullName>
    </recommendedName>
</protein>
<keyword evidence="2" id="KW-0732">Signal</keyword>
<dbReference type="InterPro" id="IPR051550">
    <property type="entry name" value="SCF-Subunits/Alg-Epimerases"/>
</dbReference>
<name>A0A6I6K0M7_9BACT</name>